<evidence type="ECO:0000313" key="14">
    <source>
        <dbReference type="EMBL" id="RDW29228.1"/>
    </source>
</evidence>
<evidence type="ECO:0000313" key="13">
    <source>
        <dbReference type="EMBL" id="AOW06574.1"/>
    </source>
</evidence>
<evidence type="ECO:0000313" key="16">
    <source>
        <dbReference type="Proteomes" id="UP000256601"/>
    </source>
</evidence>
<dbReference type="InterPro" id="IPR036418">
    <property type="entry name" value="Cyt_c_oxidase_su6a_sf"/>
</dbReference>
<dbReference type="GO" id="GO:0006123">
    <property type="term" value="P:mitochondrial electron transport, cytochrome c to oxygen"/>
    <property type="evidence" value="ECO:0007669"/>
    <property type="project" value="TreeGrafter"/>
</dbReference>
<dbReference type="EMBL" id="KZ857324">
    <property type="protein sequence ID" value="RDW29228.1"/>
    <property type="molecule type" value="Genomic_DNA"/>
</dbReference>
<reference evidence="14 16" key="2">
    <citation type="submission" date="2018-07" db="EMBL/GenBank/DDBJ databases">
        <title>Draft Genome Assemblies for Five Robust Yarrowia lipolytica Strains Exhibiting High Lipid Production and Pentose Sugar Utilization and Sugar Alcohol Secretion from Undetoxified Lignocellulosic Biomass Hydrolysates.</title>
        <authorList>
            <consortium name="DOE Joint Genome Institute"/>
            <person name="Walker C."/>
            <person name="Ryu S."/>
            <person name="Na H."/>
            <person name="Zane M."/>
            <person name="LaButti K."/>
            <person name="Lipzen A."/>
            <person name="Haridas S."/>
            <person name="Barry K."/>
            <person name="Grigoriev I.V."/>
            <person name="Quarterman J."/>
            <person name="Slininger P."/>
            <person name="Dien B."/>
            <person name="Trinh C.T."/>
        </authorList>
    </citation>
    <scope>NUCLEOTIDE SEQUENCE [LARGE SCALE GENOMIC DNA]</scope>
    <source>
        <strain evidence="14 16">YB392</strain>
    </source>
</reference>
<dbReference type="GO" id="GO:0030234">
    <property type="term" value="F:enzyme regulator activity"/>
    <property type="evidence" value="ECO:0007669"/>
    <property type="project" value="EnsemblFungi"/>
</dbReference>
<keyword evidence="4" id="KW-0812">Transmembrane</keyword>
<evidence type="ECO:0000256" key="12">
    <source>
        <dbReference type="RuleBase" id="RU004397"/>
    </source>
</evidence>
<sequence>MFALRRVARPTTVLRAPTLRNTTRNINQKVEEVLKDGPYKINKAGAEAYEAEYVATEKHAEHTSKLWRKISIYICTPVILATCVNTYFVEAAHAEHREHLSHLSEEDFPPEYEFQNVRTKNFFWGDGDKTLFWNPAVNRHIRSD</sequence>
<comment type="similarity">
    <text evidence="3 11">Belongs to the cytochrome c oxidase subunit 6A family.</text>
</comment>
<dbReference type="KEGG" id="yli:2907750"/>
<evidence type="ECO:0000256" key="10">
    <source>
        <dbReference type="ARBA" id="ARBA00023136"/>
    </source>
</evidence>
<dbReference type="InterPro" id="IPR001349">
    <property type="entry name" value="Cyt_c_oxidase_su6a"/>
</dbReference>
<organism evidence="13 15">
    <name type="scientific">Yarrowia lipolytica</name>
    <name type="common">Candida lipolytica</name>
    <dbReference type="NCBI Taxonomy" id="4952"/>
    <lineage>
        <taxon>Eukaryota</taxon>
        <taxon>Fungi</taxon>
        <taxon>Dikarya</taxon>
        <taxon>Ascomycota</taxon>
        <taxon>Saccharomycotina</taxon>
        <taxon>Dipodascomycetes</taxon>
        <taxon>Dipodascales</taxon>
        <taxon>Dipodascales incertae sedis</taxon>
        <taxon>Yarrowia</taxon>
    </lineage>
</organism>
<dbReference type="Proteomes" id="UP000256601">
    <property type="component" value="Unassembled WGS sequence"/>
</dbReference>
<evidence type="ECO:0000256" key="1">
    <source>
        <dbReference type="ARBA" id="ARBA00004434"/>
    </source>
</evidence>
<comment type="pathway">
    <text evidence="2">Energy metabolism; oxidative phosphorylation.</text>
</comment>
<evidence type="ECO:0000256" key="5">
    <source>
        <dbReference type="ARBA" id="ARBA00022792"/>
    </source>
</evidence>
<protein>
    <recommendedName>
        <fullName evidence="12">Cytochrome c oxidase subunit</fullName>
    </recommendedName>
    <alternativeName>
        <fullName evidence="12">Cytochrome c oxidase polypeptide VIa</fullName>
    </alternativeName>
</protein>
<dbReference type="GO" id="GO:0005743">
    <property type="term" value="C:mitochondrial inner membrane"/>
    <property type="evidence" value="ECO:0007669"/>
    <property type="project" value="UniProtKB-SubCell"/>
</dbReference>
<keyword evidence="9 12" id="KW-0496">Mitochondrion</keyword>
<evidence type="ECO:0000256" key="9">
    <source>
        <dbReference type="ARBA" id="ARBA00023128"/>
    </source>
</evidence>
<dbReference type="GO" id="GO:0045277">
    <property type="term" value="C:respiratory chain complex IV"/>
    <property type="evidence" value="ECO:0007669"/>
    <property type="project" value="EnsemblFungi"/>
</dbReference>
<keyword evidence="6" id="KW-0809">Transit peptide</keyword>
<accession>A0A1D8NLR2</accession>
<evidence type="ECO:0000256" key="3">
    <source>
        <dbReference type="ARBA" id="ARBA00005553"/>
    </source>
</evidence>
<keyword evidence="8" id="KW-0560">Oxidoreductase</keyword>
<evidence type="ECO:0000256" key="11">
    <source>
        <dbReference type="RuleBase" id="RU004396"/>
    </source>
</evidence>
<dbReference type="VEuPathDB" id="FungiDB:YALI1_F04455g"/>
<dbReference type="InterPro" id="IPR018507">
    <property type="entry name" value="Cyt_c_oxidase_su6a_CS"/>
</dbReference>
<dbReference type="eggNOG" id="KOG3469">
    <property type="taxonomic scope" value="Eukaryota"/>
</dbReference>
<dbReference type="UniPathway" id="UPA00705"/>
<dbReference type="AlphaFoldDB" id="A0A1D8NLR2"/>
<evidence type="ECO:0000313" key="15">
    <source>
        <dbReference type="Proteomes" id="UP000182444"/>
    </source>
</evidence>
<comment type="subcellular location">
    <subcellularLocation>
        <location evidence="1">Mitochondrion inner membrane</location>
        <topology evidence="1">Single-pass membrane protein</topology>
    </subcellularLocation>
</comment>
<dbReference type="EMBL" id="CP017558">
    <property type="protein sequence ID" value="AOW06574.1"/>
    <property type="molecule type" value="Genomic_DNA"/>
</dbReference>
<dbReference type="VEuPathDB" id="FungiDB:YALI0_F03201g"/>
<proteinExistence type="inferred from homology"/>
<dbReference type="Gene3D" id="4.10.95.10">
    <property type="entry name" value="Cytochrome c oxidase, subunit VIa"/>
    <property type="match status" value="1"/>
</dbReference>
<dbReference type="PANTHER" id="PTHR11504:SF0">
    <property type="entry name" value="CYTOCHROME C OXIDASE SUBUNIT"/>
    <property type="match status" value="1"/>
</dbReference>
<dbReference type="FunFam" id="4.10.95.10:FF:000001">
    <property type="entry name" value="Cytochrome c oxidase subunit 6A, mitochondrial"/>
    <property type="match status" value="1"/>
</dbReference>
<dbReference type="Proteomes" id="UP000182444">
    <property type="component" value="Chromosome 1F"/>
</dbReference>
<dbReference type="PROSITE" id="PS01329">
    <property type="entry name" value="COX6A"/>
    <property type="match status" value="1"/>
</dbReference>
<dbReference type="CDD" id="cd00925">
    <property type="entry name" value="Cyt_c_Oxidase_VIa"/>
    <property type="match status" value="1"/>
</dbReference>
<keyword evidence="7" id="KW-1133">Transmembrane helix</keyword>
<evidence type="ECO:0000256" key="6">
    <source>
        <dbReference type="ARBA" id="ARBA00022946"/>
    </source>
</evidence>
<dbReference type="Pfam" id="PF02046">
    <property type="entry name" value="COX6A"/>
    <property type="match status" value="1"/>
</dbReference>
<dbReference type="GO" id="GO:0016491">
    <property type="term" value="F:oxidoreductase activity"/>
    <property type="evidence" value="ECO:0007669"/>
    <property type="project" value="UniProtKB-KW"/>
</dbReference>
<dbReference type="RefSeq" id="XP_504937.1">
    <property type="nucleotide sequence ID" value="XM_504937.1"/>
</dbReference>
<dbReference type="GO" id="GO:0004129">
    <property type="term" value="F:cytochrome-c oxidase activity"/>
    <property type="evidence" value="ECO:0007669"/>
    <property type="project" value="EnsemblFungi"/>
</dbReference>
<dbReference type="GeneID" id="2907750"/>
<reference evidence="13 15" key="1">
    <citation type="journal article" date="2016" name="PLoS ONE">
        <title>Sequence Assembly of Yarrowia lipolytica Strain W29/CLIB89 Shows Transposable Element Diversity.</title>
        <authorList>
            <person name="Magnan C."/>
            <person name="Yu J."/>
            <person name="Chang I."/>
            <person name="Jahn E."/>
            <person name="Kanomata Y."/>
            <person name="Wu J."/>
            <person name="Zeller M."/>
            <person name="Oakes M."/>
            <person name="Baldi P."/>
            <person name="Sandmeyer S."/>
        </authorList>
    </citation>
    <scope>NUCLEOTIDE SEQUENCE [LARGE SCALE GENOMIC DNA]</scope>
    <source>
        <strain evidence="13">CLIB89</strain>
        <strain evidence="15">CLIB89(W29)</strain>
    </source>
</reference>
<evidence type="ECO:0000256" key="4">
    <source>
        <dbReference type="ARBA" id="ARBA00022692"/>
    </source>
</evidence>
<dbReference type="SUPFAM" id="SSF81411">
    <property type="entry name" value="Mitochondrial cytochrome c oxidase subunit VIa"/>
    <property type="match status" value="1"/>
</dbReference>
<keyword evidence="5 12" id="KW-0999">Mitochondrion inner membrane</keyword>
<evidence type="ECO:0000256" key="7">
    <source>
        <dbReference type="ARBA" id="ARBA00022989"/>
    </source>
</evidence>
<dbReference type="OMA" id="MLHRIFR"/>
<dbReference type="GO" id="GO:0097250">
    <property type="term" value="P:mitochondrial respirasome assembly"/>
    <property type="evidence" value="ECO:0007669"/>
    <property type="project" value="EnsemblFungi"/>
</dbReference>
<evidence type="ECO:0000256" key="2">
    <source>
        <dbReference type="ARBA" id="ARBA00004673"/>
    </source>
</evidence>
<keyword evidence="10 12" id="KW-0472">Membrane</keyword>
<gene>
    <name evidence="14" type="ORF">B0I71DRAFT_126205</name>
    <name evidence="13" type="ORF">YALI1_F04455g</name>
</gene>
<dbReference type="OrthoDB" id="5947505at2759"/>
<dbReference type="PANTHER" id="PTHR11504">
    <property type="entry name" value="CYTOCHROME C OXIDASE POLYPEPTIDE VIA"/>
    <property type="match status" value="1"/>
</dbReference>
<evidence type="ECO:0000256" key="8">
    <source>
        <dbReference type="ARBA" id="ARBA00023002"/>
    </source>
</evidence>
<name>A0A1D8NLR2_YARLL</name>